<comment type="caution">
    <text evidence="1">The sequence shown here is derived from an EMBL/GenBank/DDBJ whole genome shotgun (WGS) entry which is preliminary data.</text>
</comment>
<dbReference type="AlphaFoldDB" id="A0AAD9MI32"/>
<accession>A0AAD9MI32</accession>
<evidence type="ECO:0000313" key="1">
    <source>
        <dbReference type="EMBL" id="KAK2079529.1"/>
    </source>
</evidence>
<organism evidence="1 2">
    <name type="scientific">Prototheca wickerhamii</name>
    <dbReference type="NCBI Taxonomy" id="3111"/>
    <lineage>
        <taxon>Eukaryota</taxon>
        <taxon>Viridiplantae</taxon>
        <taxon>Chlorophyta</taxon>
        <taxon>core chlorophytes</taxon>
        <taxon>Trebouxiophyceae</taxon>
        <taxon>Chlorellales</taxon>
        <taxon>Chlorellaceae</taxon>
        <taxon>Prototheca</taxon>
    </lineage>
</organism>
<dbReference type="Proteomes" id="UP001255856">
    <property type="component" value="Unassembled WGS sequence"/>
</dbReference>
<proteinExistence type="predicted"/>
<dbReference type="GO" id="GO:0009982">
    <property type="term" value="F:pseudouridine synthase activity"/>
    <property type="evidence" value="ECO:0007669"/>
    <property type="project" value="InterPro"/>
</dbReference>
<dbReference type="InterPro" id="IPR050188">
    <property type="entry name" value="RluA_PseudoU_synthase"/>
</dbReference>
<dbReference type="PANTHER" id="PTHR21600">
    <property type="entry name" value="MITOCHONDRIAL RNA PSEUDOURIDINE SYNTHASE"/>
    <property type="match status" value="1"/>
</dbReference>
<sequence>MAVWKTWLANTQASTSSSWDPSRYQAARAQALALHGNDTRKATPRRICDPGHTVSAGSYLRVHRHPKRFPACGRADWARRVVAETPDFVVVNKPAGVPVPPTVDNLYECVATQASLHWLKINTRIAGSPLHSVALDAPAPGAVHAQLLVLDVQNLADVPSGLDARDTCLPLYELSVQLITGRTHQIRAQLAAVGCPLVLDTLYAPLARQPCQPCILVCTYYRNRFPFNLVQ</sequence>
<gene>
    <name evidence="1" type="ORF">QBZ16_001923</name>
</gene>
<dbReference type="PANTHER" id="PTHR21600:SF52">
    <property type="entry name" value="PSEUDOURIDINE SYNTHASE RSUA_RLUA-LIKE DOMAIN-CONTAINING PROTEIN"/>
    <property type="match status" value="1"/>
</dbReference>
<evidence type="ECO:0008006" key="3">
    <source>
        <dbReference type="Google" id="ProtNLM"/>
    </source>
</evidence>
<name>A0AAD9MI32_PROWI</name>
<dbReference type="EMBL" id="JASFZW010000002">
    <property type="protein sequence ID" value="KAK2079529.1"/>
    <property type="molecule type" value="Genomic_DNA"/>
</dbReference>
<dbReference type="GO" id="GO:0003723">
    <property type="term" value="F:RNA binding"/>
    <property type="evidence" value="ECO:0007669"/>
    <property type="project" value="InterPro"/>
</dbReference>
<dbReference type="InterPro" id="IPR020103">
    <property type="entry name" value="PsdUridine_synth_cat_dom_sf"/>
</dbReference>
<evidence type="ECO:0000313" key="2">
    <source>
        <dbReference type="Proteomes" id="UP001255856"/>
    </source>
</evidence>
<dbReference type="SUPFAM" id="SSF55120">
    <property type="entry name" value="Pseudouridine synthase"/>
    <property type="match status" value="1"/>
</dbReference>
<reference evidence="1" key="1">
    <citation type="submission" date="2021-01" db="EMBL/GenBank/DDBJ databases">
        <authorList>
            <person name="Eckstrom K.M.E."/>
        </authorList>
    </citation>
    <scope>NUCLEOTIDE SEQUENCE</scope>
    <source>
        <strain evidence="1">UVCC 0001</strain>
    </source>
</reference>
<protein>
    <recommendedName>
        <fullName evidence="3">Pseudouridine synthase RsuA/RluA-like domain-containing protein</fullName>
    </recommendedName>
</protein>
<dbReference type="GO" id="GO:0000455">
    <property type="term" value="P:enzyme-directed rRNA pseudouridine synthesis"/>
    <property type="evidence" value="ECO:0007669"/>
    <property type="project" value="TreeGrafter"/>
</dbReference>
<dbReference type="Gene3D" id="3.30.2350.10">
    <property type="entry name" value="Pseudouridine synthase"/>
    <property type="match status" value="1"/>
</dbReference>
<keyword evidence="2" id="KW-1185">Reference proteome</keyword>